<protein>
    <submittedName>
        <fullName evidence="2 4">Uncharacterized protein</fullName>
    </submittedName>
</protein>
<sequence length="96" mass="11183">MRIWIFLFFLAILCSPVVEASLGGWIKKTGKKLGRGIRTVKDRVKVSIMQRHPSRLVPDENRRDELRFLQQYRADSKTAVMLKLLNEDKVVLHSFS</sequence>
<reference evidence="4" key="2">
    <citation type="submission" date="2019-09" db="UniProtKB">
        <authorList>
            <consortium name="WormBaseParasite"/>
        </authorList>
    </citation>
    <scope>IDENTIFICATION</scope>
</reference>
<evidence type="ECO:0000313" key="3">
    <source>
        <dbReference type="Proteomes" id="UP000050761"/>
    </source>
</evidence>
<name>A0A183F8M1_HELPZ</name>
<dbReference type="AlphaFoldDB" id="A0A183F8M1"/>
<accession>A0A183F8M1</accession>
<keyword evidence="1" id="KW-0732">Signal</keyword>
<feature type="signal peptide" evidence="1">
    <location>
        <begin position="1"/>
        <end position="20"/>
    </location>
</feature>
<proteinExistence type="predicted"/>
<evidence type="ECO:0000256" key="1">
    <source>
        <dbReference type="SAM" id="SignalP"/>
    </source>
</evidence>
<dbReference type="WBParaSite" id="HPBE_0000251301-mRNA-1">
    <property type="protein sequence ID" value="HPBE_0000251301-mRNA-1"/>
    <property type="gene ID" value="HPBE_0000251301"/>
</dbReference>
<reference evidence="2 3" key="1">
    <citation type="submission" date="2018-11" db="EMBL/GenBank/DDBJ databases">
        <authorList>
            <consortium name="Pathogen Informatics"/>
        </authorList>
    </citation>
    <scope>NUCLEOTIDE SEQUENCE [LARGE SCALE GENOMIC DNA]</scope>
</reference>
<keyword evidence="3" id="KW-1185">Reference proteome</keyword>
<evidence type="ECO:0000313" key="2">
    <source>
        <dbReference type="EMBL" id="VDO25859.1"/>
    </source>
</evidence>
<evidence type="ECO:0000313" key="4">
    <source>
        <dbReference type="WBParaSite" id="HPBE_0000251301-mRNA-1"/>
    </source>
</evidence>
<accession>A0A3P7U2N4</accession>
<feature type="chain" id="PRO_5044551313" evidence="1">
    <location>
        <begin position="21"/>
        <end position="96"/>
    </location>
</feature>
<gene>
    <name evidence="2" type="ORF">HPBE_LOCUS2514</name>
</gene>
<dbReference type="EMBL" id="UZAH01003923">
    <property type="protein sequence ID" value="VDO25859.1"/>
    <property type="molecule type" value="Genomic_DNA"/>
</dbReference>
<organism evidence="3 4">
    <name type="scientific">Heligmosomoides polygyrus</name>
    <name type="common">Parasitic roundworm</name>
    <dbReference type="NCBI Taxonomy" id="6339"/>
    <lineage>
        <taxon>Eukaryota</taxon>
        <taxon>Metazoa</taxon>
        <taxon>Ecdysozoa</taxon>
        <taxon>Nematoda</taxon>
        <taxon>Chromadorea</taxon>
        <taxon>Rhabditida</taxon>
        <taxon>Rhabditina</taxon>
        <taxon>Rhabditomorpha</taxon>
        <taxon>Strongyloidea</taxon>
        <taxon>Heligmosomidae</taxon>
        <taxon>Heligmosomoides</taxon>
    </lineage>
</organism>
<dbReference type="Proteomes" id="UP000050761">
    <property type="component" value="Unassembled WGS sequence"/>
</dbReference>